<evidence type="ECO:0000256" key="10">
    <source>
        <dbReference type="ARBA" id="ARBA00049359"/>
    </source>
</evidence>
<accession>A0A4R6XAV0</accession>
<keyword evidence="14" id="KW-1185">Reference proteome</keyword>
<evidence type="ECO:0000256" key="3">
    <source>
        <dbReference type="ARBA" id="ARBA00012293"/>
    </source>
</evidence>
<evidence type="ECO:0000256" key="9">
    <source>
        <dbReference type="ARBA" id="ARBA00047725"/>
    </source>
</evidence>
<keyword evidence="6" id="KW-0266">Ethylene biosynthesis</keyword>
<dbReference type="GO" id="GO:0009693">
    <property type="term" value="P:ethylene biosynthetic process"/>
    <property type="evidence" value="ECO:0007669"/>
    <property type="project" value="UniProtKB-KW"/>
</dbReference>
<reference evidence="13 14" key="1">
    <citation type="submission" date="2019-03" db="EMBL/GenBank/DDBJ databases">
        <title>Genomic Encyclopedia of Type Strains, Phase IV (KMG-IV): sequencing the most valuable type-strain genomes for metagenomic binning, comparative biology and taxonomic classification.</title>
        <authorList>
            <person name="Goeker M."/>
        </authorList>
    </citation>
    <scope>NUCLEOTIDE SEQUENCE [LARGE SCALE GENOMIC DNA]</scope>
    <source>
        <strain evidence="13 14">DSM 25488</strain>
    </source>
</reference>
<comment type="caution">
    <text evidence="13">The sequence shown here is derived from an EMBL/GenBank/DDBJ whole genome shotgun (WGS) entry which is preliminary data.</text>
</comment>
<dbReference type="Gene3D" id="2.60.120.330">
    <property type="entry name" value="B-lactam Antibiotic, Isopenicillin N Synthase, Chain"/>
    <property type="match status" value="1"/>
</dbReference>
<dbReference type="GO" id="GO:0046872">
    <property type="term" value="F:metal ion binding"/>
    <property type="evidence" value="ECO:0007669"/>
    <property type="project" value="UniProtKB-KW"/>
</dbReference>
<proteinExistence type="inferred from homology"/>
<protein>
    <recommendedName>
        <fullName evidence="5">2-oxoglutarate-dependent ethylene/succinate-forming enzyme</fullName>
        <ecNumber evidence="4">1.13.12.19</ecNumber>
        <ecNumber evidence="3">1.14.20.7</ecNumber>
    </recommendedName>
    <alternativeName>
        <fullName evidence="7">2-oxoglutarate dioxygenase (ethylene-forming)</fullName>
    </alternativeName>
    <alternativeName>
        <fullName evidence="8">2-oxoglutarate/L-arginine monooxygenase/decarboxylase (succinate-forming)</fullName>
    </alternativeName>
</protein>
<dbReference type="GO" id="GO:0102276">
    <property type="term" value="F:2-oxoglutarate oxygenase/decarboxylase (ethylene-forming) activity"/>
    <property type="evidence" value="ECO:0007669"/>
    <property type="project" value="UniProtKB-EC"/>
</dbReference>
<name>A0A4R6XAV0_9GAMM</name>
<feature type="domain" description="Fe2OG dioxygenase" evidence="12">
    <location>
        <begin position="172"/>
        <end position="277"/>
    </location>
</feature>
<dbReference type="InterPro" id="IPR026992">
    <property type="entry name" value="DIOX_N"/>
</dbReference>
<dbReference type="SUPFAM" id="SSF51197">
    <property type="entry name" value="Clavaminate synthase-like"/>
    <property type="match status" value="1"/>
</dbReference>
<dbReference type="GO" id="GO:0051213">
    <property type="term" value="F:dioxygenase activity"/>
    <property type="evidence" value="ECO:0007669"/>
    <property type="project" value="UniProtKB-KW"/>
</dbReference>
<evidence type="ECO:0000256" key="1">
    <source>
        <dbReference type="ARBA" id="ARBA00001954"/>
    </source>
</evidence>
<evidence type="ECO:0000256" key="11">
    <source>
        <dbReference type="RuleBase" id="RU003682"/>
    </source>
</evidence>
<dbReference type="EC" id="1.14.20.7" evidence="3"/>
<dbReference type="PANTHER" id="PTHR47990">
    <property type="entry name" value="2-OXOGLUTARATE (2OG) AND FE(II)-DEPENDENT OXYGENASE SUPERFAMILY PROTEIN-RELATED"/>
    <property type="match status" value="1"/>
</dbReference>
<dbReference type="EC" id="1.13.12.19" evidence="4"/>
<dbReference type="PROSITE" id="PS51471">
    <property type="entry name" value="FE2OG_OXY"/>
    <property type="match status" value="1"/>
</dbReference>
<gene>
    <name evidence="13" type="ORF">C8D91_2862</name>
</gene>
<evidence type="ECO:0000256" key="5">
    <source>
        <dbReference type="ARBA" id="ARBA00019045"/>
    </source>
</evidence>
<comment type="catalytic activity">
    <reaction evidence="9">
        <text>2-oxoglutarate + O2 + 2 H(+) = ethene + 3 CO2 + H2O</text>
        <dbReference type="Rhea" id="RHEA:31523"/>
        <dbReference type="ChEBI" id="CHEBI:15377"/>
        <dbReference type="ChEBI" id="CHEBI:15378"/>
        <dbReference type="ChEBI" id="CHEBI:15379"/>
        <dbReference type="ChEBI" id="CHEBI:16526"/>
        <dbReference type="ChEBI" id="CHEBI:16810"/>
        <dbReference type="ChEBI" id="CHEBI:18153"/>
        <dbReference type="EC" id="1.13.12.19"/>
    </reaction>
</comment>
<comment type="pathway">
    <text evidence="2">Alkene biosynthesis; ethylene biosynthesis via 2-oxoglutarate.</text>
</comment>
<dbReference type="OrthoDB" id="21825at2"/>
<dbReference type="InterPro" id="IPR027443">
    <property type="entry name" value="IPNS-like_sf"/>
</dbReference>
<dbReference type="Pfam" id="PF03171">
    <property type="entry name" value="2OG-FeII_Oxy"/>
    <property type="match status" value="1"/>
</dbReference>
<dbReference type="Pfam" id="PF14226">
    <property type="entry name" value="DIOX_N"/>
    <property type="match status" value="1"/>
</dbReference>
<sequence length="316" mass="36010">MTTTETRKVPELNMEDYVAGTALEKQRFVDQFYAGLVEYGFIVLNPYQFNFDLVDQCYQVFKSFFKLPLATKQKYNIHDGGKRGYVPRLQEHAKNSKNPDLKEFWHVGREVSSDHPLANEYPDNMWPNEIPNFKQSTYALYQQLDQTALMMFRSLATALDVPKDYFEKLTHDGNSILRAIHYPPMTEFELPGSVRAAAHEDINLITLLVGATDSGLELLDRDGQWLAVDSTPGQIVIDSGDMLSRISNEMIPATTHRVVNPMDASSDRYSMPFFCHPHPDAVLSCIPSCQGDGRLYEDITGRDFLNQRLREIGLSK</sequence>
<dbReference type="AlphaFoldDB" id="A0A4R6XAV0"/>
<keyword evidence="11" id="KW-0408">Iron</keyword>
<dbReference type="RefSeq" id="WP_099020120.1">
    <property type="nucleotide sequence ID" value="NZ_NIHB01000006.1"/>
</dbReference>
<evidence type="ECO:0000256" key="4">
    <source>
        <dbReference type="ARBA" id="ARBA00012531"/>
    </source>
</evidence>
<evidence type="ECO:0000256" key="6">
    <source>
        <dbReference type="ARBA" id="ARBA00022666"/>
    </source>
</evidence>
<evidence type="ECO:0000259" key="12">
    <source>
        <dbReference type="PROSITE" id="PS51471"/>
    </source>
</evidence>
<dbReference type="InterPro" id="IPR050231">
    <property type="entry name" value="Iron_ascorbate_oxido_reductase"/>
</dbReference>
<dbReference type="InterPro" id="IPR044861">
    <property type="entry name" value="IPNS-like_FE2OG_OXY"/>
</dbReference>
<comment type="similarity">
    <text evidence="11">Belongs to the iron/ascorbate-dependent oxidoreductase family.</text>
</comment>
<organism evidence="13 14">
    <name type="scientific">Marinicella litoralis</name>
    <dbReference type="NCBI Taxonomy" id="644220"/>
    <lineage>
        <taxon>Bacteria</taxon>
        <taxon>Pseudomonadati</taxon>
        <taxon>Pseudomonadota</taxon>
        <taxon>Gammaproteobacteria</taxon>
        <taxon>Lysobacterales</taxon>
        <taxon>Marinicellaceae</taxon>
        <taxon>Marinicella</taxon>
    </lineage>
</organism>
<evidence type="ECO:0000256" key="7">
    <source>
        <dbReference type="ARBA" id="ARBA00031011"/>
    </source>
</evidence>
<keyword evidence="13" id="KW-0223">Dioxygenase</keyword>
<keyword evidence="11" id="KW-0560">Oxidoreductase</keyword>
<comment type="cofactor">
    <cofactor evidence="1">
        <name>Fe(2+)</name>
        <dbReference type="ChEBI" id="CHEBI:29033"/>
    </cofactor>
</comment>
<dbReference type="InterPro" id="IPR005123">
    <property type="entry name" value="Oxoglu/Fe-dep_dioxygenase_dom"/>
</dbReference>
<dbReference type="Proteomes" id="UP000295724">
    <property type="component" value="Unassembled WGS sequence"/>
</dbReference>
<evidence type="ECO:0000313" key="14">
    <source>
        <dbReference type="Proteomes" id="UP000295724"/>
    </source>
</evidence>
<evidence type="ECO:0000256" key="2">
    <source>
        <dbReference type="ARBA" id="ARBA00004767"/>
    </source>
</evidence>
<keyword evidence="11" id="KW-0479">Metal-binding</keyword>
<evidence type="ECO:0000313" key="13">
    <source>
        <dbReference type="EMBL" id="TDR16335.1"/>
    </source>
</evidence>
<evidence type="ECO:0000256" key="8">
    <source>
        <dbReference type="ARBA" id="ARBA00031282"/>
    </source>
</evidence>
<dbReference type="EMBL" id="SNZB01000008">
    <property type="protein sequence ID" value="TDR16335.1"/>
    <property type="molecule type" value="Genomic_DNA"/>
</dbReference>
<comment type="catalytic activity">
    <reaction evidence="10">
        <text>L-arginine + 2-oxoglutarate + O2 = guanidine + L-glutamate 5-semialdehyde + succinate + CO2</text>
        <dbReference type="Rhea" id="RHEA:31535"/>
        <dbReference type="ChEBI" id="CHEBI:15379"/>
        <dbReference type="ChEBI" id="CHEBI:16526"/>
        <dbReference type="ChEBI" id="CHEBI:16810"/>
        <dbReference type="ChEBI" id="CHEBI:30031"/>
        <dbReference type="ChEBI" id="CHEBI:30087"/>
        <dbReference type="ChEBI" id="CHEBI:32682"/>
        <dbReference type="ChEBI" id="CHEBI:58066"/>
        <dbReference type="EC" id="1.14.20.7"/>
    </reaction>
</comment>